<dbReference type="EMBL" id="VWMK01000003">
    <property type="protein sequence ID" value="KAA3768496.1"/>
    <property type="molecule type" value="Genomic_DNA"/>
</dbReference>
<comment type="caution">
    <text evidence="4">The sequence shown here is derived from an EMBL/GenBank/DDBJ whole genome shotgun (WGS) entry which is preliminary data.</text>
</comment>
<dbReference type="SUPFAM" id="SSF75005">
    <property type="entry name" value="Arabinanase/levansucrase/invertase"/>
    <property type="match status" value="1"/>
</dbReference>
<sequence>MNNTEPLFIRFAQNPILTPRDIQPSMEGLVIECLLNPGVFYFRNKIGLLLRVAERPLQKENFISFPILDDLNRIEIMEISKKDPELNWTDPRVITFRGEDYLTTISHLCPVFSDDGIHFSVLEGTNRLFGNNEYSSFGIEDCRVTQIGDEYYLTYTSVSSKGVGVGLKKTKDWGNYTELGLIFPPHNKDCAIFEEKINGLYYALHRPSSPEIGGNYMWIAESPDLVHWGNHKCIACTRAGKFDSARLGAGCAPVKTEKGWLVIYHGATIENRYCLGALLLDINDPSVVIARSESPIMEPETSYEKMGFFGDVIFTNGQLVNGDELIIYYGAADEVICGAKASIISILRSLGF</sequence>
<protein>
    <submittedName>
        <fullName evidence="4">Glycosidase</fullName>
    </submittedName>
</protein>
<dbReference type="Proteomes" id="UP000422221">
    <property type="component" value="Unassembled WGS sequence"/>
</dbReference>
<evidence type="ECO:0000256" key="2">
    <source>
        <dbReference type="ARBA" id="ARBA00022679"/>
    </source>
</evidence>
<dbReference type="PANTHER" id="PTHR34106:SF5">
    <property type="entry name" value="GLYCOSIDASE"/>
    <property type="match status" value="1"/>
</dbReference>
<dbReference type="PANTHER" id="PTHR34106">
    <property type="entry name" value="GLYCOSIDASE"/>
    <property type="match status" value="1"/>
</dbReference>
<dbReference type="GO" id="GO:0016757">
    <property type="term" value="F:glycosyltransferase activity"/>
    <property type="evidence" value="ECO:0007669"/>
    <property type="project" value="UniProtKB-KW"/>
</dbReference>
<keyword evidence="4" id="KW-0378">Hydrolase</keyword>
<dbReference type="Gene3D" id="2.115.10.20">
    <property type="entry name" value="Glycosyl hydrolase domain, family 43"/>
    <property type="match status" value="1"/>
</dbReference>
<proteinExistence type="inferred from homology"/>
<name>A0A7J4XMM7_9BACE</name>
<accession>A0A7J4XMM7</accession>
<reference evidence="4 5" key="1">
    <citation type="journal article" date="2019" name="Nat. Med.">
        <title>A library of human gut bacterial isolates paired with longitudinal multiomics data enables mechanistic microbiome research.</title>
        <authorList>
            <person name="Poyet M."/>
            <person name="Groussin M."/>
            <person name="Gibbons S.M."/>
            <person name="Avila-Pacheco J."/>
            <person name="Jiang X."/>
            <person name="Kearney S.M."/>
            <person name="Perrotta A.R."/>
            <person name="Berdy B."/>
            <person name="Zhao S."/>
            <person name="Lieberman T.D."/>
            <person name="Swanson P.K."/>
            <person name="Smith M."/>
            <person name="Roesemann S."/>
            <person name="Alexander J.E."/>
            <person name="Rich S.A."/>
            <person name="Livny J."/>
            <person name="Vlamakis H."/>
            <person name="Clish C."/>
            <person name="Bullock K."/>
            <person name="Deik A."/>
            <person name="Scott J."/>
            <person name="Pierce K.A."/>
            <person name="Xavier R.J."/>
            <person name="Alm E.J."/>
        </authorList>
    </citation>
    <scope>NUCLEOTIDE SEQUENCE [LARGE SCALE GENOMIC DNA]</scope>
    <source>
        <strain evidence="4 5">BIOML-A10</strain>
    </source>
</reference>
<dbReference type="InterPro" id="IPR007184">
    <property type="entry name" value="Mannoside_phosphorylase"/>
</dbReference>
<dbReference type="CDD" id="cd18612">
    <property type="entry name" value="GH130_Lin0857-like"/>
    <property type="match status" value="1"/>
</dbReference>
<dbReference type="RefSeq" id="WP_130058073.1">
    <property type="nucleotide sequence ID" value="NZ_JADNPJ010000003.1"/>
</dbReference>
<comment type="similarity">
    <text evidence="3">Belongs to the glycosyl hydrolase 130 family.</text>
</comment>
<evidence type="ECO:0000313" key="5">
    <source>
        <dbReference type="Proteomes" id="UP000422221"/>
    </source>
</evidence>
<evidence type="ECO:0000313" key="4">
    <source>
        <dbReference type="EMBL" id="KAA3768496.1"/>
    </source>
</evidence>
<dbReference type="Pfam" id="PF04041">
    <property type="entry name" value="Glyco_hydro_130"/>
    <property type="match status" value="1"/>
</dbReference>
<keyword evidence="2" id="KW-0808">Transferase</keyword>
<evidence type="ECO:0000256" key="3">
    <source>
        <dbReference type="ARBA" id="ARBA00024356"/>
    </source>
</evidence>
<keyword evidence="4" id="KW-0326">Glycosidase</keyword>
<dbReference type="AlphaFoldDB" id="A0A7J4XMM7"/>
<gene>
    <name evidence="4" type="ORF">F3F73_04130</name>
</gene>
<organism evidence="4 5">
    <name type="scientific">Bacteroides salyersiae</name>
    <dbReference type="NCBI Taxonomy" id="291644"/>
    <lineage>
        <taxon>Bacteria</taxon>
        <taxon>Pseudomonadati</taxon>
        <taxon>Bacteroidota</taxon>
        <taxon>Bacteroidia</taxon>
        <taxon>Bacteroidales</taxon>
        <taxon>Bacteroidaceae</taxon>
        <taxon>Bacteroides</taxon>
    </lineage>
</organism>
<evidence type="ECO:0000256" key="1">
    <source>
        <dbReference type="ARBA" id="ARBA00022676"/>
    </source>
</evidence>
<dbReference type="PIRSF" id="PIRSF016202">
    <property type="entry name" value="PH1107"/>
    <property type="match status" value="1"/>
</dbReference>
<dbReference type="GO" id="GO:0016798">
    <property type="term" value="F:hydrolase activity, acting on glycosyl bonds"/>
    <property type="evidence" value="ECO:0007669"/>
    <property type="project" value="UniProtKB-KW"/>
</dbReference>
<keyword evidence="1" id="KW-0328">Glycosyltransferase</keyword>
<dbReference type="InterPro" id="IPR023296">
    <property type="entry name" value="Glyco_hydro_beta-prop_sf"/>
</dbReference>